<evidence type="ECO:0000313" key="1">
    <source>
        <dbReference type="EMBL" id="CAB5208379.1"/>
    </source>
</evidence>
<organism evidence="1">
    <name type="scientific">uncultured Caudovirales phage</name>
    <dbReference type="NCBI Taxonomy" id="2100421"/>
    <lineage>
        <taxon>Viruses</taxon>
        <taxon>Duplodnaviria</taxon>
        <taxon>Heunggongvirae</taxon>
        <taxon>Uroviricota</taxon>
        <taxon>Caudoviricetes</taxon>
        <taxon>Peduoviridae</taxon>
        <taxon>Maltschvirus</taxon>
        <taxon>Maltschvirus maltsch</taxon>
    </lineage>
</organism>
<proteinExistence type="predicted"/>
<gene>
    <name evidence="1" type="ORF">UFOVP182_32</name>
</gene>
<accession>A0A6J7WGJ2</accession>
<protein>
    <submittedName>
        <fullName evidence="1">Uncharacterized protein</fullName>
    </submittedName>
</protein>
<name>A0A6J7WGJ2_9CAUD</name>
<dbReference type="EMBL" id="LR798230">
    <property type="protein sequence ID" value="CAB5208379.1"/>
    <property type="molecule type" value="Genomic_DNA"/>
</dbReference>
<sequence>MRFDWNKKENLTSIEQIEIDSICWDLLKKMRAIDLNSIKVGDIVCTDNGVLQPYNSVVHTNKEVFFMIEYEVDYFDGGGTYNIHFWIMDDKEQILETFVLTPEEVDSEIRNEKLESIGI</sequence>
<reference evidence="1" key="1">
    <citation type="submission" date="2020-05" db="EMBL/GenBank/DDBJ databases">
        <authorList>
            <person name="Chiriac C."/>
            <person name="Salcher M."/>
            <person name="Ghai R."/>
            <person name="Kavagutti S V."/>
        </authorList>
    </citation>
    <scope>NUCLEOTIDE SEQUENCE</scope>
</reference>